<dbReference type="Proteomes" id="UP000815325">
    <property type="component" value="Unassembled WGS sequence"/>
</dbReference>
<comment type="caution">
    <text evidence="9">The sequence shown here is derived from an EMBL/GenBank/DDBJ whole genome shotgun (WGS) entry which is preliminary data.</text>
</comment>
<evidence type="ECO:0000256" key="6">
    <source>
        <dbReference type="SAM" id="SignalP"/>
    </source>
</evidence>
<comment type="function">
    <text evidence="5">Destroys radicals which are normally produced within the cells and which are toxic to biological systems.</text>
</comment>
<dbReference type="InterPro" id="IPR019833">
    <property type="entry name" value="Mn/Fe_SOD_BS"/>
</dbReference>
<dbReference type="InterPro" id="IPR001189">
    <property type="entry name" value="Mn/Fe_SOD"/>
</dbReference>
<dbReference type="Gene3D" id="3.55.40.20">
    <property type="entry name" value="Iron/manganese superoxide dismutase, C-terminal domain"/>
    <property type="match status" value="1"/>
</dbReference>
<dbReference type="PANTHER" id="PTHR43595">
    <property type="entry name" value="37S RIBOSOMAL PROTEIN S26, MITOCHONDRIAL"/>
    <property type="match status" value="1"/>
</dbReference>
<dbReference type="InterPro" id="IPR019832">
    <property type="entry name" value="Mn/Fe_SOD_C"/>
</dbReference>
<dbReference type="EC" id="1.15.1.1" evidence="2 5"/>
<dbReference type="SUPFAM" id="SSF46609">
    <property type="entry name" value="Fe,Mn superoxide dismutase (SOD), N-terminal domain"/>
    <property type="match status" value="1"/>
</dbReference>
<dbReference type="PIRSF" id="PIRSF000349">
    <property type="entry name" value="SODismutase"/>
    <property type="match status" value="1"/>
</dbReference>
<dbReference type="EMBL" id="MU069951">
    <property type="protein sequence ID" value="KAF5831406.1"/>
    <property type="molecule type" value="Genomic_DNA"/>
</dbReference>
<dbReference type="InterPro" id="IPR019831">
    <property type="entry name" value="Mn/Fe_SOD_N"/>
</dbReference>
<comment type="similarity">
    <text evidence="1 5">Belongs to the iron/manganese superoxide dismutase family.</text>
</comment>
<feature type="signal peptide" evidence="6">
    <location>
        <begin position="1"/>
        <end position="24"/>
    </location>
</feature>
<evidence type="ECO:0000256" key="4">
    <source>
        <dbReference type="ARBA" id="ARBA00023002"/>
    </source>
</evidence>
<accession>A0ABQ7G9X5</accession>
<dbReference type="PROSITE" id="PS00088">
    <property type="entry name" value="SOD_MN"/>
    <property type="match status" value="1"/>
</dbReference>
<organism evidence="9 10">
    <name type="scientific">Dunaliella salina</name>
    <name type="common">Green alga</name>
    <name type="synonym">Protococcus salinus</name>
    <dbReference type="NCBI Taxonomy" id="3046"/>
    <lineage>
        <taxon>Eukaryota</taxon>
        <taxon>Viridiplantae</taxon>
        <taxon>Chlorophyta</taxon>
        <taxon>core chlorophytes</taxon>
        <taxon>Chlorophyceae</taxon>
        <taxon>CS clade</taxon>
        <taxon>Chlamydomonadales</taxon>
        <taxon>Dunaliellaceae</taxon>
        <taxon>Dunaliella</taxon>
    </lineage>
</organism>
<dbReference type="SUPFAM" id="SSF54719">
    <property type="entry name" value="Fe,Mn superoxide dismutase (SOD), C-terminal domain"/>
    <property type="match status" value="1"/>
</dbReference>
<evidence type="ECO:0000259" key="8">
    <source>
        <dbReference type="Pfam" id="PF02777"/>
    </source>
</evidence>
<feature type="domain" description="Manganese/iron superoxide dismutase N-terminal" evidence="7">
    <location>
        <begin position="25"/>
        <end position="76"/>
    </location>
</feature>
<feature type="chain" id="PRO_5046614724" description="Superoxide dismutase" evidence="6">
    <location>
        <begin position="25"/>
        <end position="231"/>
    </location>
</feature>
<keyword evidence="4 5" id="KW-0560">Oxidoreductase</keyword>
<sequence>MFSRSQYSMILLAALSLLCAAVSAEFRLPPLPFDPAATEPVISAQANKFHHDNHHAGYVSNTNKLLEEERDEKLKSYTLSELVAKVGSGELGLEESKEQKLSQISDDLAEAIKDEWGSVDKMIDEMKTKANGLFGSGWAWLIVKGDKIAIVTTPNQDNPLMSLVPEEDQGIPIFGIDVWEHAFYLTYGPTKPKFTEDFWQVVDWKQVNKNYQAAKKGKIEDLVGKEFNEYM</sequence>
<proteinExistence type="inferred from homology"/>
<comment type="catalytic activity">
    <reaction evidence="5">
        <text>2 superoxide + 2 H(+) = H2O2 + O2</text>
        <dbReference type="Rhea" id="RHEA:20696"/>
        <dbReference type="ChEBI" id="CHEBI:15378"/>
        <dbReference type="ChEBI" id="CHEBI:15379"/>
        <dbReference type="ChEBI" id="CHEBI:16240"/>
        <dbReference type="ChEBI" id="CHEBI:18421"/>
        <dbReference type="EC" id="1.15.1.1"/>
    </reaction>
</comment>
<feature type="domain" description="Manganese/iron superoxide dismutase C-terminal" evidence="8">
    <location>
        <begin position="106"/>
        <end position="210"/>
    </location>
</feature>
<dbReference type="Pfam" id="PF00081">
    <property type="entry name" value="Sod_Fe_N"/>
    <property type="match status" value="1"/>
</dbReference>
<dbReference type="Pfam" id="PF02777">
    <property type="entry name" value="Sod_Fe_C"/>
    <property type="match status" value="1"/>
</dbReference>
<evidence type="ECO:0000256" key="1">
    <source>
        <dbReference type="ARBA" id="ARBA00008714"/>
    </source>
</evidence>
<reference evidence="9" key="1">
    <citation type="submission" date="2017-08" db="EMBL/GenBank/DDBJ databases">
        <authorList>
            <person name="Polle J.E."/>
            <person name="Barry K."/>
            <person name="Cushman J."/>
            <person name="Schmutz J."/>
            <person name="Tran D."/>
            <person name="Hathwaick L.T."/>
            <person name="Yim W.C."/>
            <person name="Jenkins J."/>
            <person name="Mckie-Krisberg Z.M."/>
            <person name="Prochnik S."/>
            <person name="Lindquist E."/>
            <person name="Dockter R.B."/>
            <person name="Adam C."/>
            <person name="Molina H."/>
            <person name="Bunkerborg J."/>
            <person name="Jin E."/>
            <person name="Buchheim M."/>
            <person name="Magnuson J."/>
        </authorList>
    </citation>
    <scope>NUCLEOTIDE SEQUENCE</scope>
    <source>
        <strain evidence="9">CCAP 19/18</strain>
    </source>
</reference>
<keyword evidence="6" id="KW-0732">Signal</keyword>
<evidence type="ECO:0000313" key="10">
    <source>
        <dbReference type="Proteomes" id="UP000815325"/>
    </source>
</evidence>
<evidence type="ECO:0000256" key="5">
    <source>
        <dbReference type="RuleBase" id="RU000414"/>
    </source>
</evidence>
<evidence type="ECO:0000313" key="9">
    <source>
        <dbReference type="EMBL" id="KAF5831406.1"/>
    </source>
</evidence>
<keyword evidence="10" id="KW-1185">Reference proteome</keyword>
<dbReference type="PRINTS" id="PR01703">
    <property type="entry name" value="MNSODISMTASE"/>
</dbReference>
<dbReference type="PANTHER" id="PTHR43595:SF2">
    <property type="entry name" value="SMALL RIBOSOMAL SUBUNIT PROTEIN MS42"/>
    <property type="match status" value="1"/>
</dbReference>
<name>A0ABQ7G9X5_DUNSA</name>
<dbReference type="InterPro" id="IPR036324">
    <property type="entry name" value="Mn/Fe_SOD_N_sf"/>
</dbReference>
<protein>
    <recommendedName>
        <fullName evidence="2 5">Superoxide dismutase</fullName>
        <ecNumber evidence="2 5">1.15.1.1</ecNumber>
    </recommendedName>
</protein>
<evidence type="ECO:0000259" key="7">
    <source>
        <dbReference type="Pfam" id="PF00081"/>
    </source>
</evidence>
<evidence type="ECO:0000256" key="2">
    <source>
        <dbReference type="ARBA" id="ARBA00012682"/>
    </source>
</evidence>
<evidence type="ECO:0000256" key="3">
    <source>
        <dbReference type="ARBA" id="ARBA00022723"/>
    </source>
</evidence>
<keyword evidence="3 5" id="KW-0479">Metal-binding</keyword>
<dbReference type="InterPro" id="IPR036314">
    <property type="entry name" value="SOD_C_sf"/>
</dbReference>
<gene>
    <name evidence="9" type="ORF">DUNSADRAFT_13167</name>
</gene>